<proteinExistence type="predicted"/>
<accession>A0A7V8NNK3</accession>
<dbReference type="Pfam" id="PF00773">
    <property type="entry name" value="RNB"/>
    <property type="match status" value="1"/>
</dbReference>
<reference evidence="6" key="1">
    <citation type="submission" date="2020-06" db="EMBL/GenBank/DDBJ databases">
        <title>Legume-microbial interactions unlock mineral nutrients during tropical forest succession.</title>
        <authorList>
            <person name="Epihov D.Z."/>
        </authorList>
    </citation>
    <scope>NUCLEOTIDE SEQUENCE [LARGE SCALE GENOMIC DNA]</scope>
    <source>
        <strain evidence="6">Pan2503</strain>
    </source>
</reference>
<protein>
    <submittedName>
        <fullName evidence="6">RNB domain-containing ribonuclease</fullName>
    </submittedName>
</protein>
<dbReference type="InterPro" id="IPR050180">
    <property type="entry name" value="RNR_Ribonuclease"/>
</dbReference>
<keyword evidence="2" id="KW-0378">Hydrolase</keyword>
<evidence type="ECO:0000256" key="1">
    <source>
        <dbReference type="ARBA" id="ARBA00022722"/>
    </source>
</evidence>
<dbReference type="InterPro" id="IPR003029">
    <property type="entry name" value="S1_domain"/>
</dbReference>
<dbReference type="GO" id="GO:0003723">
    <property type="term" value="F:RNA binding"/>
    <property type="evidence" value="ECO:0007669"/>
    <property type="project" value="InterPro"/>
</dbReference>
<dbReference type="Gene3D" id="2.40.50.140">
    <property type="entry name" value="Nucleic acid-binding proteins"/>
    <property type="match status" value="1"/>
</dbReference>
<evidence type="ECO:0000256" key="2">
    <source>
        <dbReference type="ARBA" id="ARBA00022801"/>
    </source>
</evidence>
<keyword evidence="1" id="KW-0540">Nuclease</keyword>
<feature type="non-terminal residue" evidence="6">
    <location>
        <position position="1"/>
    </location>
</feature>
<dbReference type="GO" id="GO:0004540">
    <property type="term" value="F:RNA nuclease activity"/>
    <property type="evidence" value="ECO:0007669"/>
    <property type="project" value="InterPro"/>
</dbReference>
<evidence type="ECO:0000313" key="7">
    <source>
        <dbReference type="Proteomes" id="UP000567293"/>
    </source>
</evidence>
<evidence type="ECO:0000256" key="3">
    <source>
        <dbReference type="ARBA" id="ARBA00022839"/>
    </source>
</evidence>
<dbReference type="GO" id="GO:0005829">
    <property type="term" value="C:cytosol"/>
    <property type="evidence" value="ECO:0007669"/>
    <property type="project" value="TreeGrafter"/>
</dbReference>
<organism evidence="6 7">
    <name type="scientific">Candidatus Acidiferrum panamense</name>
    <dbReference type="NCBI Taxonomy" id="2741543"/>
    <lineage>
        <taxon>Bacteria</taxon>
        <taxon>Pseudomonadati</taxon>
        <taxon>Acidobacteriota</taxon>
        <taxon>Terriglobia</taxon>
        <taxon>Candidatus Acidiferrales</taxon>
        <taxon>Candidatus Acidiferrum</taxon>
    </lineage>
</organism>
<keyword evidence="3" id="KW-0269">Exonuclease</keyword>
<dbReference type="PROSITE" id="PS01175">
    <property type="entry name" value="RIBONUCLEASE_II"/>
    <property type="match status" value="1"/>
</dbReference>
<dbReference type="SMART" id="SM00955">
    <property type="entry name" value="RNB"/>
    <property type="match status" value="1"/>
</dbReference>
<dbReference type="PROSITE" id="PS50126">
    <property type="entry name" value="S1"/>
    <property type="match status" value="1"/>
</dbReference>
<feature type="coiled-coil region" evidence="4">
    <location>
        <begin position="313"/>
        <end position="340"/>
    </location>
</feature>
<keyword evidence="4" id="KW-0175">Coiled coil</keyword>
<dbReference type="InterPro" id="IPR001900">
    <property type="entry name" value="RNase_II/R"/>
</dbReference>
<dbReference type="SUPFAM" id="SSF50249">
    <property type="entry name" value="Nucleic acid-binding proteins"/>
    <property type="match status" value="2"/>
</dbReference>
<dbReference type="PANTHER" id="PTHR23355">
    <property type="entry name" value="RIBONUCLEASE"/>
    <property type="match status" value="1"/>
</dbReference>
<dbReference type="GO" id="GO:0004527">
    <property type="term" value="F:exonuclease activity"/>
    <property type="evidence" value="ECO:0007669"/>
    <property type="project" value="UniProtKB-KW"/>
</dbReference>
<gene>
    <name evidence="6" type="ORF">HRJ53_06560</name>
</gene>
<evidence type="ECO:0000313" key="6">
    <source>
        <dbReference type="EMBL" id="MBA0084637.1"/>
    </source>
</evidence>
<dbReference type="InterPro" id="IPR022966">
    <property type="entry name" value="RNase_II/R_CS"/>
</dbReference>
<dbReference type="InterPro" id="IPR012340">
    <property type="entry name" value="NA-bd_OB-fold"/>
</dbReference>
<dbReference type="GO" id="GO:0006402">
    <property type="term" value="P:mRNA catabolic process"/>
    <property type="evidence" value="ECO:0007669"/>
    <property type="project" value="TreeGrafter"/>
</dbReference>
<dbReference type="EMBL" id="JACDQQ010000646">
    <property type="protein sequence ID" value="MBA0084637.1"/>
    <property type="molecule type" value="Genomic_DNA"/>
</dbReference>
<dbReference type="Pfam" id="PF00575">
    <property type="entry name" value="S1"/>
    <property type="match status" value="1"/>
</dbReference>
<evidence type="ECO:0000256" key="4">
    <source>
        <dbReference type="SAM" id="Coils"/>
    </source>
</evidence>
<dbReference type="AlphaFoldDB" id="A0A7V8NNK3"/>
<name>A0A7V8NNK3_9BACT</name>
<dbReference type="PANTHER" id="PTHR23355:SF9">
    <property type="entry name" value="DIS3-LIKE EXONUCLEASE 2"/>
    <property type="match status" value="1"/>
</dbReference>
<comment type="caution">
    <text evidence="6">The sequence shown here is derived from an EMBL/GenBank/DDBJ whole genome shotgun (WGS) entry which is preliminary data.</text>
</comment>
<feature type="domain" description="S1 motif" evidence="5">
    <location>
        <begin position="348"/>
        <end position="399"/>
    </location>
</feature>
<keyword evidence="7" id="KW-1185">Reference proteome</keyword>
<evidence type="ECO:0000259" key="5">
    <source>
        <dbReference type="PROSITE" id="PS50126"/>
    </source>
</evidence>
<sequence length="399" mass="45670">QEARLRGTSVYFPDRAVPMLPFELSTNICSLNPRVERLVLSALLEIDHRGETVEQKFTAGVIRSVERMTYTDVHLLLEGDAGLRARYRPLVARFQLMQELALLLNRKRVRRGSIDFDLPEPLIEFDRWGAMTGVTRAPRNIAHRLIEEFMLAANEAVASHLENAGIASIYRIHEKPDPRRVMEFEEVAAHFGYSLGVGAIPVKKFGITDRHRDGTKRRRDIVLADSNVNLSSRNYQRLVSKIEGKPEERILSFLMLRSLKQARYSVENVGHFALAAETYTHFTSPIRRYPDLMIHRLLRALLGRGRTPHESELQSIAEECSQSERRAADAERELVEWKKVKFMAERVGEDFDALVISTTKYGLFVELGDLFVEGLVPIDTLPGDQYTYQENVRKIVGKR</sequence>
<dbReference type="Proteomes" id="UP000567293">
    <property type="component" value="Unassembled WGS sequence"/>
</dbReference>
<feature type="non-terminal residue" evidence="6">
    <location>
        <position position="399"/>
    </location>
</feature>